<accession>A0ABY5SCS8</accession>
<name>A0ABY5SCS8_9BACL</name>
<organism evidence="1 2">
    <name type="scientific">Paenibacillus spongiae</name>
    <dbReference type="NCBI Taxonomy" id="2909671"/>
    <lineage>
        <taxon>Bacteria</taxon>
        <taxon>Bacillati</taxon>
        <taxon>Bacillota</taxon>
        <taxon>Bacilli</taxon>
        <taxon>Bacillales</taxon>
        <taxon>Paenibacillaceae</taxon>
        <taxon>Paenibacillus</taxon>
    </lineage>
</organism>
<keyword evidence="2" id="KW-1185">Reference proteome</keyword>
<reference evidence="1" key="1">
    <citation type="submission" date="2022-01" db="EMBL/GenBank/DDBJ databases">
        <title>Paenibacillus spongiae sp. nov., isolated from marine sponge.</title>
        <authorList>
            <person name="Li Z."/>
            <person name="Zhang M."/>
        </authorList>
    </citation>
    <scope>NUCLEOTIDE SEQUENCE</scope>
    <source>
        <strain evidence="1">PHS-Z3</strain>
    </source>
</reference>
<evidence type="ECO:0000313" key="1">
    <source>
        <dbReference type="EMBL" id="UVI30498.1"/>
    </source>
</evidence>
<dbReference type="Proteomes" id="UP001057877">
    <property type="component" value="Chromosome"/>
</dbReference>
<proteinExistence type="predicted"/>
<sequence>MKHDKVKLGIPGQEGQLQMMFSRGGARAGAGRKGFGVTKKLSLTLTEEVWAALEQRSAKLQCSRSETIRDIMEAFFLTGSEDKDVRPNAD</sequence>
<dbReference type="RefSeq" id="WP_258386562.1">
    <property type="nucleotide sequence ID" value="NZ_CP091430.1"/>
</dbReference>
<evidence type="ECO:0008006" key="3">
    <source>
        <dbReference type="Google" id="ProtNLM"/>
    </source>
</evidence>
<evidence type="ECO:0000313" key="2">
    <source>
        <dbReference type="Proteomes" id="UP001057877"/>
    </source>
</evidence>
<protein>
    <recommendedName>
        <fullName evidence="3">Ribbon-helix-helix protein, CopG family</fullName>
    </recommendedName>
</protein>
<gene>
    <name evidence="1" type="ORF">L1F29_00975</name>
</gene>
<dbReference type="EMBL" id="CP091430">
    <property type="protein sequence ID" value="UVI30498.1"/>
    <property type="molecule type" value="Genomic_DNA"/>
</dbReference>